<feature type="transmembrane region" description="Helical" evidence="1">
    <location>
        <begin position="195"/>
        <end position="214"/>
    </location>
</feature>
<organism evidence="2 3">
    <name type="scientific">Lutimaribacter marinistellae</name>
    <dbReference type="NCBI Taxonomy" id="1820329"/>
    <lineage>
        <taxon>Bacteria</taxon>
        <taxon>Pseudomonadati</taxon>
        <taxon>Pseudomonadota</taxon>
        <taxon>Alphaproteobacteria</taxon>
        <taxon>Rhodobacterales</taxon>
        <taxon>Roseobacteraceae</taxon>
        <taxon>Lutimaribacter</taxon>
    </lineage>
</organism>
<keyword evidence="1" id="KW-0472">Membrane</keyword>
<keyword evidence="1" id="KW-0812">Transmembrane</keyword>
<evidence type="ECO:0008006" key="4">
    <source>
        <dbReference type="Google" id="ProtNLM"/>
    </source>
</evidence>
<proteinExistence type="predicted"/>
<evidence type="ECO:0000256" key="1">
    <source>
        <dbReference type="SAM" id="Phobius"/>
    </source>
</evidence>
<feature type="transmembrane region" description="Helical" evidence="1">
    <location>
        <begin position="252"/>
        <end position="271"/>
    </location>
</feature>
<dbReference type="InterPro" id="IPR038770">
    <property type="entry name" value="Na+/solute_symporter_sf"/>
</dbReference>
<feature type="transmembrane region" description="Helical" evidence="1">
    <location>
        <begin position="157"/>
        <end position="174"/>
    </location>
</feature>
<accession>A0ABV7THL8</accession>
<dbReference type="EMBL" id="JBHRXI010000015">
    <property type="protein sequence ID" value="MFC3614805.1"/>
    <property type="molecule type" value="Genomic_DNA"/>
</dbReference>
<feature type="transmembrane region" description="Helical" evidence="1">
    <location>
        <begin position="277"/>
        <end position="300"/>
    </location>
</feature>
<feature type="transmembrane region" description="Helical" evidence="1">
    <location>
        <begin position="37"/>
        <end position="55"/>
    </location>
</feature>
<dbReference type="Gene3D" id="1.20.1530.20">
    <property type="match status" value="1"/>
</dbReference>
<keyword evidence="3" id="KW-1185">Reference proteome</keyword>
<feature type="transmembrane region" description="Helical" evidence="1">
    <location>
        <begin position="67"/>
        <end position="88"/>
    </location>
</feature>
<name>A0ABV7THL8_9RHOB</name>
<sequence length="307" mass="32626">MLNFAARHGKRCLFIGLVIGLSFPALAQQVKVYLPALVAGLLFLASFRMSPAALLNGLRNTRPTLRLVAIYQVAAPLVAVGLVTLMGVQGTTAAFALILMLSAPSVTGSPNFAILMGQEPDGAWRLLVVGTALFPVTVFPVLWLLPEIEDTTVVTSALRLAAMVLLASGTAFALRKGVFSNLEDRHVQALDGAGAILLAVVVIGLMSAVGPLLLDDPLRFLAWLGFACCVNFGLQLLAWSTIGRTVSHAERAGVSIVAGNRNIALFLVALPPATTDALLEFIGCYQIPMYLTPVFMAAIYNRAHRHP</sequence>
<reference evidence="3" key="1">
    <citation type="journal article" date="2019" name="Int. J. Syst. Evol. Microbiol.">
        <title>The Global Catalogue of Microorganisms (GCM) 10K type strain sequencing project: providing services to taxonomists for standard genome sequencing and annotation.</title>
        <authorList>
            <consortium name="The Broad Institute Genomics Platform"/>
            <consortium name="The Broad Institute Genome Sequencing Center for Infectious Disease"/>
            <person name="Wu L."/>
            <person name="Ma J."/>
        </authorList>
    </citation>
    <scope>NUCLEOTIDE SEQUENCE [LARGE SCALE GENOMIC DNA]</scope>
    <source>
        <strain evidence="3">KCTC 42911</strain>
    </source>
</reference>
<keyword evidence="1" id="KW-1133">Transmembrane helix</keyword>
<evidence type="ECO:0000313" key="3">
    <source>
        <dbReference type="Proteomes" id="UP001595629"/>
    </source>
</evidence>
<feature type="transmembrane region" description="Helical" evidence="1">
    <location>
        <begin position="126"/>
        <end position="145"/>
    </location>
</feature>
<dbReference type="RefSeq" id="WP_386736084.1">
    <property type="nucleotide sequence ID" value="NZ_JBHRXI010000015.1"/>
</dbReference>
<evidence type="ECO:0000313" key="2">
    <source>
        <dbReference type="EMBL" id="MFC3614805.1"/>
    </source>
</evidence>
<feature type="transmembrane region" description="Helical" evidence="1">
    <location>
        <begin position="220"/>
        <end position="240"/>
    </location>
</feature>
<comment type="caution">
    <text evidence="2">The sequence shown here is derived from an EMBL/GenBank/DDBJ whole genome shotgun (WGS) entry which is preliminary data.</text>
</comment>
<feature type="transmembrane region" description="Helical" evidence="1">
    <location>
        <begin position="94"/>
        <end position="114"/>
    </location>
</feature>
<protein>
    <recommendedName>
        <fullName evidence="4">Bile acid:Na+ symporter, BASS family</fullName>
    </recommendedName>
</protein>
<gene>
    <name evidence="2" type="ORF">ACFORG_13615</name>
</gene>
<dbReference type="Proteomes" id="UP001595629">
    <property type="component" value="Unassembled WGS sequence"/>
</dbReference>